<evidence type="ECO:0000256" key="1">
    <source>
        <dbReference type="SAM" id="Coils"/>
    </source>
</evidence>
<dbReference type="Gene3D" id="1.20.1170.10">
    <property type="match status" value="1"/>
</dbReference>
<dbReference type="Proteomes" id="UP001175226">
    <property type="component" value="Unassembled WGS sequence"/>
</dbReference>
<sequence>MRPSPTSISSRMASTFSFPVMMLNHETPDFDNLLDMPLPEKQSQSRDKRQLAIRNDIGRPSKLGPRIEQCHREMKKVTGMISDRLKEANTKAVADQRCIEELQSLLAEARGAAELSSSRTGGQEDEIRDLRRQLEDLQRERAQESVTQFHLAKVEQQADGLKEENEKQARELEALRAALEDSRKKEVSRSRQIEDAQRLHRRATHDRTQVLEVLEARLDEARREVLDVRKQMEELLLETESRISEAENRGRQLQLRDLRALSPKAMFAFLGFQQPRLWWMGSN</sequence>
<keyword evidence="1" id="KW-0175">Coiled coil</keyword>
<keyword evidence="3" id="KW-1185">Reference proteome</keyword>
<name>A0AA39JNZ7_9AGAR</name>
<feature type="coiled-coil region" evidence="1">
    <location>
        <begin position="211"/>
        <end position="256"/>
    </location>
</feature>
<evidence type="ECO:0000313" key="3">
    <source>
        <dbReference type="Proteomes" id="UP001175226"/>
    </source>
</evidence>
<dbReference type="AlphaFoldDB" id="A0AA39JNZ7"/>
<comment type="caution">
    <text evidence="2">The sequence shown here is derived from an EMBL/GenBank/DDBJ whole genome shotgun (WGS) entry which is preliminary data.</text>
</comment>
<organism evidence="2 3">
    <name type="scientific">Armillaria borealis</name>
    <dbReference type="NCBI Taxonomy" id="47425"/>
    <lineage>
        <taxon>Eukaryota</taxon>
        <taxon>Fungi</taxon>
        <taxon>Dikarya</taxon>
        <taxon>Basidiomycota</taxon>
        <taxon>Agaricomycotina</taxon>
        <taxon>Agaricomycetes</taxon>
        <taxon>Agaricomycetidae</taxon>
        <taxon>Agaricales</taxon>
        <taxon>Marasmiineae</taxon>
        <taxon>Physalacriaceae</taxon>
        <taxon>Armillaria</taxon>
    </lineage>
</organism>
<evidence type="ECO:0000313" key="2">
    <source>
        <dbReference type="EMBL" id="KAK0446272.1"/>
    </source>
</evidence>
<accession>A0AA39JNZ7</accession>
<protein>
    <submittedName>
        <fullName evidence="2">Uncharacterized protein</fullName>
    </submittedName>
</protein>
<gene>
    <name evidence="2" type="ORF">EV421DRAFT_264698</name>
</gene>
<feature type="coiled-coil region" evidence="1">
    <location>
        <begin position="120"/>
        <end position="185"/>
    </location>
</feature>
<proteinExistence type="predicted"/>
<reference evidence="2" key="1">
    <citation type="submission" date="2023-06" db="EMBL/GenBank/DDBJ databases">
        <authorList>
            <consortium name="Lawrence Berkeley National Laboratory"/>
            <person name="Ahrendt S."/>
            <person name="Sahu N."/>
            <person name="Indic B."/>
            <person name="Wong-Bajracharya J."/>
            <person name="Merenyi Z."/>
            <person name="Ke H.-M."/>
            <person name="Monk M."/>
            <person name="Kocsube S."/>
            <person name="Drula E."/>
            <person name="Lipzen A."/>
            <person name="Balint B."/>
            <person name="Henrissat B."/>
            <person name="Andreopoulos B."/>
            <person name="Martin F.M."/>
            <person name="Harder C.B."/>
            <person name="Rigling D."/>
            <person name="Ford K.L."/>
            <person name="Foster G.D."/>
            <person name="Pangilinan J."/>
            <person name="Papanicolaou A."/>
            <person name="Barry K."/>
            <person name="LaButti K."/>
            <person name="Viragh M."/>
            <person name="Koriabine M."/>
            <person name="Yan M."/>
            <person name="Riley R."/>
            <person name="Champramary S."/>
            <person name="Plett K.L."/>
            <person name="Tsai I.J."/>
            <person name="Slot J."/>
            <person name="Sipos G."/>
            <person name="Plett J."/>
            <person name="Nagy L.G."/>
            <person name="Grigoriev I.V."/>
        </authorList>
    </citation>
    <scope>NUCLEOTIDE SEQUENCE</scope>
    <source>
        <strain evidence="2">FPL87.14</strain>
    </source>
</reference>
<dbReference type="EMBL" id="JAUEPT010000014">
    <property type="protein sequence ID" value="KAK0446272.1"/>
    <property type="molecule type" value="Genomic_DNA"/>
</dbReference>